<dbReference type="AlphaFoldDB" id="A0A0A9A2M1"/>
<feature type="transmembrane region" description="Helical" evidence="1">
    <location>
        <begin position="41"/>
        <end position="63"/>
    </location>
</feature>
<protein>
    <submittedName>
        <fullName evidence="3">Uncharacterized protein</fullName>
    </submittedName>
</protein>
<evidence type="ECO:0000256" key="1">
    <source>
        <dbReference type="SAM" id="Phobius"/>
    </source>
</evidence>
<keyword evidence="2" id="KW-0732">Signal</keyword>
<evidence type="ECO:0000256" key="2">
    <source>
        <dbReference type="SAM" id="SignalP"/>
    </source>
</evidence>
<feature type="chain" id="PRO_5002062431" evidence="2">
    <location>
        <begin position="22"/>
        <end position="67"/>
    </location>
</feature>
<dbReference type="EMBL" id="GBRH01254645">
    <property type="protein sequence ID" value="JAD43250.1"/>
    <property type="molecule type" value="Transcribed_RNA"/>
</dbReference>
<proteinExistence type="predicted"/>
<name>A0A0A9A2M1_ARUDO</name>
<keyword evidence="1" id="KW-0472">Membrane</keyword>
<keyword evidence="1" id="KW-0812">Transmembrane</keyword>
<feature type="signal peptide" evidence="2">
    <location>
        <begin position="1"/>
        <end position="21"/>
    </location>
</feature>
<sequence length="67" mass="7630">MSDPLQMHCFLALSIFSITLTGSLIEHMAYVGMEEMTELTFIFFLPSSIPHHLFEIVILILSLERSS</sequence>
<reference evidence="3" key="2">
    <citation type="journal article" date="2015" name="Data Brief">
        <title>Shoot transcriptome of the giant reed, Arundo donax.</title>
        <authorList>
            <person name="Barrero R.A."/>
            <person name="Guerrero F.D."/>
            <person name="Moolhuijzen P."/>
            <person name="Goolsby J.A."/>
            <person name="Tidwell J."/>
            <person name="Bellgard S.E."/>
            <person name="Bellgard M.I."/>
        </authorList>
    </citation>
    <scope>NUCLEOTIDE SEQUENCE</scope>
    <source>
        <tissue evidence="3">Shoot tissue taken approximately 20 cm above the soil surface</tissue>
    </source>
</reference>
<reference evidence="3" key="1">
    <citation type="submission" date="2014-09" db="EMBL/GenBank/DDBJ databases">
        <authorList>
            <person name="Magalhaes I.L.F."/>
            <person name="Oliveira U."/>
            <person name="Santos F.R."/>
            <person name="Vidigal T.H.D.A."/>
            <person name="Brescovit A.D."/>
            <person name="Santos A.J."/>
        </authorList>
    </citation>
    <scope>NUCLEOTIDE SEQUENCE</scope>
    <source>
        <tissue evidence="3">Shoot tissue taken approximately 20 cm above the soil surface</tissue>
    </source>
</reference>
<accession>A0A0A9A2M1</accession>
<organism evidence="3">
    <name type="scientific">Arundo donax</name>
    <name type="common">Giant reed</name>
    <name type="synonym">Donax arundinaceus</name>
    <dbReference type="NCBI Taxonomy" id="35708"/>
    <lineage>
        <taxon>Eukaryota</taxon>
        <taxon>Viridiplantae</taxon>
        <taxon>Streptophyta</taxon>
        <taxon>Embryophyta</taxon>
        <taxon>Tracheophyta</taxon>
        <taxon>Spermatophyta</taxon>
        <taxon>Magnoliopsida</taxon>
        <taxon>Liliopsida</taxon>
        <taxon>Poales</taxon>
        <taxon>Poaceae</taxon>
        <taxon>PACMAD clade</taxon>
        <taxon>Arundinoideae</taxon>
        <taxon>Arundineae</taxon>
        <taxon>Arundo</taxon>
    </lineage>
</organism>
<evidence type="ECO:0000313" key="3">
    <source>
        <dbReference type="EMBL" id="JAD43250.1"/>
    </source>
</evidence>
<keyword evidence="1" id="KW-1133">Transmembrane helix</keyword>